<evidence type="ECO:0000256" key="2">
    <source>
        <dbReference type="ARBA" id="ARBA00023134"/>
    </source>
</evidence>
<dbReference type="GO" id="GO:0008017">
    <property type="term" value="F:microtubule binding"/>
    <property type="evidence" value="ECO:0007669"/>
    <property type="project" value="TreeGrafter"/>
</dbReference>
<dbReference type="GO" id="GO:0016559">
    <property type="term" value="P:peroxisome fission"/>
    <property type="evidence" value="ECO:0007669"/>
    <property type="project" value="TreeGrafter"/>
</dbReference>
<evidence type="ECO:0000259" key="4">
    <source>
        <dbReference type="PROSITE" id="PS51718"/>
    </source>
</evidence>
<dbReference type="PRINTS" id="PR00195">
    <property type="entry name" value="DYNAMIN"/>
</dbReference>
<dbReference type="AlphaFoldDB" id="A0A9P8UJE8"/>
<comment type="caution">
    <text evidence="5">The sequence shown here is derived from an EMBL/GenBank/DDBJ whole genome shotgun (WGS) entry which is preliminary data.</text>
</comment>
<dbReference type="GO" id="GO:0006897">
    <property type="term" value="P:endocytosis"/>
    <property type="evidence" value="ECO:0007669"/>
    <property type="project" value="TreeGrafter"/>
</dbReference>
<dbReference type="PROSITE" id="PS51718">
    <property type="entry name" value="G_DYNAMIN_2"/>
    <property type="match status" value="1"/>
</dbReference>
<dbReference type="InterPro" id="IPR030381">
    <property type="entry name" value="G_DYNAMIN_dom"/>
</dbReference>
<dbReference type="GO" id="GO:0048312">
    <property type="term" value="P:intracellular distribution of mitochondria"/>
    <property type="evidence" value="ECO:0007669"/>
    <property type="project" value="TreeGrafter"/>
</dbReference>
<evidence type="ECO:0000256" key="1">
    <source>
        <dbReference type="ARBA" id="ARBA00022741"/>
    </source>
</evidence>
<dbReference type="Pfam" id="PF00350">
    <property type="entry name" value="Dynamin_N"/>
    <property type="match status" value="1"/>
</dbReference>
<protein>
    <submittedName>
        <fullName evidence="5">Dynamin family protein-like protein</fullName>
    </submittedName>
</protein>
<dbReference type="InterPro" id="IPR045063">
    <property type="entry name" value="Dynamin_N"/>
</dbReference>
<dbReference type="InterPro" id="IPR027417">
    <property type="entry name" value="P-loop_NTPase"/>
</dbReference>
<keyword evidence="2" id="KW-0342">GTP-binding</keyword>
<dbReference type="InterPro" id="IPR000375">
    <property type="entry name" value="Dynamin_stalk"/>
</dbReference>
<dbReference type="Proteomes" id="UP000758603">
    <property type="component" value="Unassembled WGS sequence"/>
</dbReference>
<dbReference type="Pfam" id="PF01031">
    <property type="entry name" value="Dynamin_M"/>
    <property type="match status" value="1"/>
</dbReference>
<dbReference type="OrthoDB" id="415706at2759"/>
<dbReference type="GO" id="GO:0003924">
    <property type="term" value="F:GTPase activity"/>
    <property type="evidence" value="ECO:0007669"/>
    <property type="project" value="InterPro"/>
</dbReference>
<dbReference type="CDD" id="cd08771">
    <property type="entry name" value="DLP_1"/>
    <property type="match status" value="1"/>
</dbReference>
<dbReference type="GeneID" id="70131973"/>
<dbReference type="SUPFAM" id="SSF52540">
    <property type="entry name" value="P-loop containing nucleoside triphosphate hydrolases"/>
    <property type="match status" value="1"/>
</dbReference>
<dbReference type="PANTHER" id="PTHR11566:SF66">
    <property type="entry name" value="INTERFERON-INDUCED GTP-BINDING PROTEIN MX"/>
    <property type="match status" value="1"/>
</dbReference>
<dbReference type="SMART" id="SM00053">
    <property type="entry name" value="DYNc"/>
    <property type="match status" value="1"/>
</dbReference>
<keyword evidence="1" id="KW-0547">Nucleotide-binding</keyword>
<dbReference type="PANTHER" id="PTHR11566">
    <property type="entry name" value="DYNAMIN"/>
    <property type="match status" value="1"/>
</dbReference>
<proteinExistence type="predicted"/>
<dbReference type="GO" id="GO:0005739">
    <property type="term" value="C:mitochondrion"/>
    <property type="evidence" value="ECO:0007669"/>
    <property type="project" value="TreeGrafter"/>
</dbReference>
<evidence type="ECO:0000313" key="5">
    <source>
        <dbReference type="EMBL" id="KAH6653292.1"/>
    </source>
</evidence>
<dbReference type="GO" id="GO:0000266">
    <property type="term" value="P:mitochondrial fission"/>
    <property type="evidence" value="ECO:0007669"/>
    <property type="project" value="TreeGrafter"/>
</dbReference>
<dbReference type="Gene3D" id="3.40.50.300">
    <property type="entry name" value="P-loop containing nucleotide triphosphate hydrolases"/>
    <property type="match status" value="1"/>
</dbReference>
<dbReference type="GO" id="GO:0016020">
    <property type="term" value="C:membrane"/>
    <property type="evidence" value="ECO:0007669"/>
    <property type="project" value="TreeGrafter"/>
</dbReference>
<dbReference type="InterPro" id="IPR001401">
    <property type="entry name" value="Dynamin_GTPase"/>
</dbReference>
<dbReference type="GO" id="GO:0005874">
    <property type="term" value="C:microtubule"/>
    <property type="evidence" value="ECO:0007669"/>
    <property type="project" value="TreeGrafter"/>
</dbReference>
<dbReference type="RefSeq" id="XP_045957569.1">
    <property type="nucleotide sequence ID" value="XM_046103081.1"/>
</dbReference>
<keyword evidence="6" id="KW-1185">Reference proteome</keyword>
<name>A0A9P8UJE8_9PEZI</name>
<evidence type="ECO:0000259" key="3">
    <source>
        <dbReference type="PROSITE" id="PS51388"/>
    </source>
</evidence>
<dbReference type="InterPro" id="IPR022812">
    <property type="entry name" value="Dynamin"/>
</dbReference>
<accession>A0A9P8UJE8</accession>
<reference evidence="5" key="1">
    <citation type="journal article" date="2021" name="Nat. Commun.">
        <title>Genetic determinants of endophytism in the Arabidopsis root mycobiome.</title>
        <authorList>
            <person name="Mesny F."/>
            <person name="Miyauchi S."/>
            <person name="Thiergart T."/>
            <person name="Pickel B."/>
            <person name="Atanasova L."/>
            <person name="Karlsson M."/>
            <person name="Huettel B."/>
            <person name="Barry K.W."/>
            <person name="Haridas S."/>
            <person name="Chen C."/>
            <person name="Bauer D."/>
            <person name="Andreopoulos W."/>
            <person name="Pangilinan J."/>
            <person name="LaButti K."/>
            <person name="Riley R."/>
            <person name="Lipzen A."/>
            <person name="Clum A."/>
            <person name="Drula E."/>
            <person name="Henrissat B."/>
            <person name="Kohler A."/>
            <person name="Grigoriev I.V."/>
            <person name="Martin F.M."/>
            <person name="Hacquard S."/>
        </authorList>
    </citation>
    <scope>NUCLEOTIDE SEQUENCE</scope>
    <source>
        <strain evidence="5">MPI-SDFR-AT-0073</strain>
    </source>
</reference>
<dbReference type="GO" id="GO:0005525">
    <property type="term" value="F:GTP binding"/>
    <property type="evidence" value="ECO:0007669"/>
    <property type="project" value="InterPro"/>
</dbReference>
<feature type="domain" description="GED" evidence="3">
    <location>
        <begin position="546"/>
        <end position="637"/>
    </location>
</feature>
<dbReference type="InterPro" id="IPR020850">
    <property type="entry name" value="GED_dom"/>
</dbReference>
<evidence type="ECO:0000313" key="6">
    <source>
        <dbReference type="Proteomes" id="UP000758603"/>
    </source>
</evidence>
<feature type="domain" description="Dynamin-type G" evidence="4">
    <location>
        <begin position="1"/>
        <end position="243"/>
    </location>
</feature>
<organism evidence="5 6">
    <name type="scientific">Truncatella angustata</name>
    <dbReference type="NCBI Taxonomy" id="152316"/>
    <lineage>
        <taxon>Eukaryota</taxon>
        <taxon>Fungi</taxon>
        <taxon>Dikarya</taxon>
        <taxon>Ascomycota</taxon>
        <taxon>Pezizomycotina</taxon>
        <taxon>Sordariomycetes</taxon>
        <taxon>Xylariomycetidae</taxon>
        <taxon>Amphisphaeriales</taxon>
        <taxon>Sporocadaceae</taxon>
        <taxon>Truncatella</taxon>
    </lineage>
</organism>
<dbReference type="EMBL" id="JAGPXC010000005">
    <property type="protein sequence ID" value="KAH6653292.1"/>
    <property type="molecule type" value="Genomic_DNA"/>
</dbReference>
<sequence>MVESLVIKVIPDSKRSAPEQQTIKDFKASITSFDELPDVMAKATALMGIDGKSSSGPTAGAFARDVLSVEIEGPSRPQLTLVDLPGLIQTKTKGVTDADIEMVNEITDHYISQPRTICLAVISATNDYANQGILTKVRNVDPDGERTLGVITKPDRLIAGSGMEDAFISLAQNEDIFFKLGWHVLKNRSFDEAASSFIERNLSEDSFFRRSNFKVLPADSVGIDSLRNRLSQLLFNHVKQELPKLRNDLETALSDSENQYDVLGKRRSTSVDCKDYLVSLSLEFYDVCKAAVNGHYQGSYFTQSPDKQFSLTSPASIRRLRAVVQMMNTRFSDDVRNRGHKYYIDRSSMPDSPNFGITHSVAGDSPIRLSKSKAIEWAHEALVRTRGTELLGNFNPLVIGELFWEQSTRWRRLALDHVDNVATACSQFLEILLRERCPKDVHSRLWPSQIQDALKSRKDASVKELDYIWEDLQHFPINYNHYYTDVVKKQQMERTKDDLSTAIKQATTHVANPGCSSTHTSAIIDVDLAVREFSRNSDPDMDKISCEEALDCLLAIYKVQQKTFIANVTTQVVERHIVRGLETIFCPVSVNSLPEAKILGIASEPPTTRKQRSFLEDRIKKLNGGHAILRGVMGSAVL</sequence>
<dbReference type="PROSITE" id="PS51388">
    <property type="entry name" value="GED"/>
    <property type="match status" value="1"/>
</dbReference>
<gene>
    <name evidence="5" type="ORF">BKA67DRAFT_569111</name>
</gene>